<evidence type="ECO:0000259" key="5">
    <source>
        <dbReference type="Pfam" id="PF00149"/>
    </source>
</evidence>
<keyword evidence="7" id="KW-1185">Reference proteome</keyword>
<protein>
    <submittedName>
        <fullName evidence="6">3',5'-cyclic adenosine monophosphate phosphodiesterase CpdA</fullName>
        <ecNumber evidence="6">3.1.4.53</ecNumber>
    </submittedName>
</protein>
<gene>
    <name evidence="6" type="primary">cpdA 1</name>
    <name evidence="6" type="ORF">MCBB_1231</name>
</gene>
<proteinExistence type="inferred from homology"/>
<dbReference type="SUPFAM" id="SSF56300">
    <property type="entry name" value="Metallo-dependent phosphatases"/>
    <property type="match status" value="1"/>
</dbReference>
<sequence>MAFIAHISDLHVGSLNFKEDLLIQAINNVNDMHPDVTVVTGDLTENGYYLEFEKAARYLDMIKSPMLVVPGNHDARHVGDECFEELIRERYGTLKLKKHGVKIIGLDSSEPDLDYGKVGRSQQTWMENELQSSEDDGLYKIIALHHHIIPVPRTGRERNVLSDAGDILQSVVNGNANLVLSGHKHMPHVWILENTAFATAGTVSSLRLRGKELSSFNTIIIEDDFIEIILNRADGTRRCLAKYENTCKVIN</sequence>
<dbReference type="GO" id="GO:0004115">
    <property type="term" value="F:3',5'-cyclic-AMP phosphodiesterase activity"/>
    <property type="evidence" value="ECO:0007669"/>
    <property type="project" value="UniProtKB-EC"/>
</dbReference>
<dbReference type="EC" id="3.1.4.53" evidence="6"/>
<dbReference type="CDD" id="cd07400">
    <property type="entry name" value="MPP_1"/>
    <property type="match status" value="1"/>
</dbReference>
<dbReference type="EMBL" id="LT607756">
    <property type="protein sequence ID" value="SCG85789.1"/>
    <property type="molecule type" value="Genomic_DNA"/>
</dbReference>
<keyword evidence="1" id="KW-0479">Metal-binding</keyword>
<evidence type="ECO:0000256" key="1">
    <source>
        <dbReference type="ARBA" id="ARBA00022723"/>
    </source>
</evidence>
<dbReference type="RefSeq" id="WP_071906914.1">
    <property type="nucleotide sequence ID" value="NZ_LT607756.1"/>
</dbReference>
<keyword evidence="3" id="KW-0408">Iron</keyword>
<keyword evidence="2 6" id="KW-0378">Hydrolase</keyword>
<dbReference type="OrthoDB" id="7513at2157"/>
<dbReference type="Proteomes" id="UP000094707">
    <property type="component" value="Chromosome I"/>
</dbReference>
<evidence type="ECO:0000256" key="3">
    <source>
        <dbReference type="ARBA" id="ARBA00023004"/>
    </source>
</evidence>
<dbReference type="STRING" id="118062.MCBB_1231"/>
<dbReference type="GeneID" id="30412075"/>
<dbReference type="KEGG" id="mcub:MCBB_1231"/>
<reference evidence="6 7" key="1">
    <citation type="submission" date="2016-08" db="EMBL/GenBank/DDBJ databases">
        <authorList>
            <person name="Seilhamer J.J."/>
        </authorList>
    </citation>
    <scope>NUCLEOTIDE SEQUENCE [LARGE SCALE GENOMIC DNA]</scope>
    <source>
        <strain evidence="6">Buetzberg</strain>
    </source>
</reference>
<evidence type="ECO:0000256" key="4">
    <source>
        <dbReference type="ARBA" id="ARBA00025742"/>
    </source>
</evidence>
<evidence type="ECO:0000313" key="6">
    <source>
        <dbReference type="EMBL" id="SCG85789.1"/>
    </source>
</evidence>
<dbReference type="PANTHER" id="PTHR42988:SF2">
    <property type="entry name" value="CYCLIC NUCLEOTIDE PHOSPHODIESTERASE CBUA0032-RELATED"/>
    <property type="match status" value="1"/>
</dbReference>
<name>A0A1D3L2P5_9EURY</name>
<dbReference type="InterPro" id="IPR050884">
    <property type="entry name" value="CNP_phosphodiesterase-III"/>
</dbReference>
<dbReference type="Gene3D" id="3.60.21.10">
    <property type="match status" value="1"/>
</dbReference>
<dbReference type="Pfam" id="PF00149">
    <property type="entry name" value="Metallophos"/>
    <property type="match status" value="1"/>
</dbReference>
<accession>A0A1D3L2P5</accession>
<dbReference type="AlphaFoldDB" id="A0A1D3L2P5"/>
<evidence type="ECO:0000313" key="7">
    <source>
        <dbReference type="Proteomes" id="UP000094707"/>
    </source>
</evidence>
<dbReference type="GO" id="GO:0046872">
    <property type="term" value="F:metal ion binding"/>
    <property type="evidence" value="ECO:0007669"/>
    <property type="project" value="UniProtKB-KW"/>
</dbReference>
<evidence type="ECO:0000256" key="2">
    <source>
        <dbReference type="ARBA" id="ARBA00022801"/>
    </source>
</evidence>
<dbReference type="PANTHER" id="PTHR42988">
    <property type="entry name" value="PHOSPHOHYDROLASE"/>
    <property type="match status" value="1"/>
</dbReference>
<dbReference type="PATRIC" id="fig|129848.4.peg.1245"/>
<feature type="domain" description="Calcineurin-like phosphoesterase" evidence="5">
    <location>
        <begin position="4"/>
        <end position="187"/>
    </location>
</feature>
<organism evidence="6 7">
    <name type="scientific">Methanobacterium congolense</name>
    <dbReference type="NCBI Taxonomy" id="118062"/>
    <lineage>
        <taxon>Archaea</taxon>
        <taxon>Methanobacteriati</taxon>
        <taxon>Methanobacteriota</taxon>
        <taxon>Methanomada group</taxon>
        <taxon>Methanobacteria</taxon>
        <taxon>Methanobacteriales</taxon>
        <taxon>Methanobacteriaceae</taxon>
        <taxon>Methanobacterium</taxon>
    </lineage>
</organism>
<dbReference type="InterPro" id="IPR004843">
    <property type="entry name" value="Calcineurin-like_PHP"/>
</dbReference>
<dbReference type="InterPro" id="IPR029052">
    <property type="entry name" value="Metallo-depent_PP-like"/>
</dbReference>
<comment type="similarity">
    <text evidence="4">Belongs to the cyclic nucleotide phosphodiesterase class-III family.</text>
</comment>